<dbReference type="PANTHER" id="PTHR22914">
    <property type="entry name" value="CHITIN SYNTHASE"/>
    <property type="match status" value="1"/>
</dbReference>
<evidence type="ECO:0000313" key="15">
    <source>
        <dbReference type="Proteomes" id="UP001150217"/>
    </source>
</evidence>
<evidence type="ECO:0000256" key="1">
    <source>
        <dbReference type="ARBA" id="ARBA00004651"/>
    </source>
</evidence>
<keyword evidence="8 12" id="KW-0472">Membrane</keyword>
<comment type="caution">
    <text evidence="14">The sequence shown here is derived from an EMBL/GenBank/DDBJ whole genome shotgun (WGS) entry which is preliminary data.</text>
</comment>
<dbReference type="InterPro" id="IPR029044">
    <property type="entry name" value="Nucleotide-diphossugar_trans"/>
</dbReference>
<evidence type="ECO:0000256" key="4">
    <source>
        <dbReference type="ARBA" id="ARBA00022676"/>
    </source>
</evidence>
<protein>
    <recommendedName>
        <fullName evidence="2">chitin synthase</fullName>
        <ecNumber evidence="2">2.4.1.16</ecNumber>
    </recommendedName>
</protein>
<feature type="compositionally biased region" description="Low complexity" evidence="11">
    <location>
        <begin position="12"/>
        <end position="26"/>
    </location>
</feature>
<feature type="region of interest" description="Disordered" evidence="11">
    <location>
        <begin position="1"/>
        <end position="65"/>
    </location>
</feature>
<evidence type="ECO:0000259" key="13">
    <source>
        <dbReference type="Pfam" id="PF22997"/>
    </source>
</evidence>
<keyword evidence="15" id="KW-1185">Reference proteome</keyword>
<dbReference type="InterPro" id="IPR004835">
    <property type="entry name" value="Chitin_synth"/>
</dbReference>
<feature type="region of interest" description="Disordered" evidence="11">
    <location>
        <begin position="170"/>
        <end position="198"/>
    </location>
</feature>
<feature type="transmembrane region" description="Helical" evidence="12">
    <location>
        <begin position="1115"/>
        <end position="1139"/>
    </location>
</feature>
<evidence type="ECO:0000256" key="2">
    <source>
        <dbReference type="ARBA" id="ARBA00012543"/>
    </source>
</evidence>
<feature type="compositionally biased region" description="Low complexity" evidence="11">
    <location>
        <begin position="1266"/>
        <end position="1276"/>
    </location>
</feature>
<feature type="compositionally biased region" description="Polar residues" evidence="11">
    <location>
        <begin position="1255"/>
        <end position="1265"/>
    </location>
</feature>
<dbReference type="Pfam" id="PF22997">
    <property type="entry name" value="CHS4"/>
    <property type="match status" value="1"/>
</dbReference>
<dbReference type="EMBL" id="JANVFT010000108">
    <property type="protein sequence ID" value="KAJ4467321.1"/>
    <property type="molecule type" value="Genomic_DNA"/>
</dbReference>
<evidence type="ECO:0000256" key="3">
    <source>
        <dbReference type="ARBA" id="ARBA00022475"/>
    </source>
</evidence>
<keyword evidence="5" id="KW-0808">Transferase</keyword>
<evidence type="ECO:0000256" key="12">
    <source>
        <dbReference type="SAM" id="Phobius"/>
    </source>
</evidence>
<dbReference type="CDD" id="cd04190">
    <property type="entry name" value="Chitin_synth_C"/>
    <property type="match status" value="1"/>
</dbReference>
<evidence type="ECO:0000256" key="5">
    <source>
        <dbReference type="ARBA" id="ARBA00022679"/>
    </source>
</evidence>
<comment type="subcellular location">
    <subcellularLocation>
        <location evidence="1">Cell membrane</location>
        <topology evidence="1">Multi-pass membrane protein</topology>
    </subcellularLocation>
</comment>
<dbReference type="InterPro" id="IPR054295">
    <property type="entry name" value="CHS4-like_dom"/>
</dbReference>
<evidence type="ECO:0000256" key="10">
    <source>
        <dbReference type="ARBA" id="ARBA00048014"/>
    </source>
</evidence>
<feature type="compositionally biased region" description="Polar residues" evidence="11">
    <location>
        <begin position="1205"/>
        <end position="1228"/>
    </location>
</feature>
<reference evidence="14" key="1">
    <citation type="submission" date="2022-08" db="EMBL/GenBank/DDBJ databases">
        <title>A Global Phylogenomic Analysis of the Shiitake Genus Lentinula.</title>
        <authorList>
            <consortium name="DOE Joint Genome Institute"/>
            <person name="Sierra-Patev S."/>
            <person name="Min B."/>
            <person name="Naranjo-Ortiz M."/>
            <person name="Looney B."/>
            <person name="Konkel Z."/>
            <person name="Slot J.C."/>
            <person name="Sakamoto Y."/>
            <person name="Steenwyk J.L."/>
            <person name="Rokas A."/>
            <person name="Carro J."/>
            <person name="Camarero S."/>
            <person name="Ferreira P."/>
            <person name="Molpeceres G."/>
            <person name="Ruiz-Duenas F.J."/>
            <person name="Serrano A."/>
            <person name="Henrissat B."/>
            <person name="Drula E."/>
            <person name="Hughes K.W."/>
            <person name="Mata J.L."/>
            <person name="Ishikawa N.K."/>
            <person name="Vargas-Isla R."/>
            <person name="Ushijima S."/>
            <person name="Smith C.A."/>
            <person name="Ahrendt S."/>
            <person name="Andreopoulos W."/>
            <person name="He G."/>
            <person name="Labutti K."/>
            <person name="Lipzen A."/>
            <person name="Ng V."/>
            <person name="Riley R."/>
            <person name="Sandor L."/>
            <person name="Barry K."/>
            <person name="Martinez A.T."/>
            <person name="Xiao Y."/>
            <person name="Gibbons J.G."/>
            <person name="Terashima K."/>
            <person name="Grigoriev I.V."/>
            <person name="Hibbett D.S."/>
        </authorList>
    </citation>
    <scope>NUCLEOTIDE SEQUENCE</scope>
    <source>
        <strain evidence="14">RHP3577 ss4</strain>
    </source>
</reference>
<feature type="transmembrane region" description="Helical" evidence="12">
    <location>
        <begin position="500"/>
        <end position="527"/>
    </location>
</feature>
<evidence type="ECO:0000256" key="6">
    <source>
        <dbReference type="ARBA" id="ARBA00022692"/>
    </source>
</evidence>
<keyword evidence="9" id="KW-0325">Glycoprotein</keyword>
<organism evidence="14 15">
    <name type="scientific">Lentinula lateritia</name>
    <dbReference type="NCBI Taxonomy" id="40482"/>
    <lineage>
        <taxon>Eukaryota</taxon>
        <taxon>Fungi</taxon>
        <taxon>Dikarya</taxon>
        <taxon>Basidiomycota</taxon>
        <taxon>Agaricomycotina</taxon>
        <taxon>Agaricomycetes</taxon>
        <taxon>Agaricomycetidae</taxon>
        <taxon>Agaricales</taxon>
        <taxon>Marasmiineae</taxon>
        <taxon>Omphalotaceae</taxon>
        <taxon>Lentinula</taxon>
    </lineage>
</organism>
<sequence length="1447" mass="160788">MDSQERRPPRASRPGQPQPQQQQQPPAFYADQDYSNRPPYTVGNDGSRGVSFQNQERGDRHGQLDAQRQRALYQNQLSPGNEDVEYGGLDPARVGRKKSLVRPDREKIEPGHRQWYYRTHVAQAEEEGARVGVQPSTTGNYPQGLRRGKSILAREEDVAESGLALFKRGNTLRRKQTSSSTQAPIPDSSEPKNRSCLGNYAPGPKGPWMLYCYLLTVLVPPFMLRACGMRTPEQQRAWREKMGLISIILSLMAMVGFITFGFTEVVCGTPANRFHGGAIGDDRIGTSSVVINGYDYDFSNFKHPAAGSTFNGSTNPLITGNWGLGGNDASFLFQNVNQKCLGLITKASNSSITGSGNDLDWYFPCNVRSQYGTSNPNTTGYDSSTNCHASSPARTDLSNMSPQGQVWLSWDDVHQSNRSLAVYEDKVLDLELLNWLSASEVDYPSIFDDLRHNTDGLYNGNDLTMLFYRSNQKNVGACLQDIITVGFVDSTSIGCLASDVVLYLSLIFIIGVVAIRFGMALLFSWFYSWRIGNFPRETYEQRMQRSEQIENWTNDIYRPAPSEYRPNVTKNGMKLGKARKSFLPSTSRFTPSDNLLKSGRPSTAYGMLDSSSTKGWKNSVYAPSLHKKGTPPDSPGYRQSKSFSSINDGFARGSFVDSPCPFPLNNVVPQPPPDYEPFNFPLAHTIALVTAYSESVEGLRTTLDSLATTDYPNSHKFILVIADGMVKGAGNDMTTPDICLTMMTDLIIPSHEVEAHSYVAIADGHKRHNMAKVYAGFYKYDDATTERSKQQRVPIVLVAKCGNPLEANDAKPGNRGKRDSQIVLMAFLQKVMFDERMTTFEYEFFNSIWRVTGVSPDRYELVLCVDADTKVFPDSLTRMVSCMVHDEEIMGLCGETKIANKAETWVTMMQVFEYYISHHMTKAFESMFGGVTCLPGCFSMYRIKAPKGDSGYWVPVLANPDIVEHYSENVVDTLHKKNLLLLGEDRYLTTLLLKTFPKRKNIFCPQAVCKTVVPDTFRVLLSQRRRWINSTVHNLAELILVRDLCGTFCFSMQFIVGMDLAGTLVLPAAISFTLYLIIESIVPNHPNTTIPLILLAIILGLPGLLIVVTSRKVAYVGWMVVYLLTLPLWNGLLPAYAFWHFDDFSWGQTRMVSGDKGGNHGDKEGEFDSTHIVMKKWAEFERERRWKSGTQSRDSNSYEKKADSNRYSLVTDSDTFHPPSNNGFDSSTIETASYASPRQRHDSNALLMLPAPLSVNRQPQPQPMASSSSSSVVGPRSSEDHQYNDNTSSSNLRLVPSFQSQSDQQHYTDYDAPPSTIAPPSRYSSPVARSMDSPQPRNNLRSPTGFSDVSNPFSTASPVSSDHGYTAEPEEMVSPGYAPGRPGGRATGVRLTDGGPVPGPEGVRRVARPSGRRPQSQNRYSRNSTAFSLPPGAAPPQPNYSGSTGFN</sequence>
<proteinExistence type="predicted"/>
<comment type="catalytic activity">
    <reaction evidence="10">
        <text>[(1-&gt;4)-N-acetyl-beta-D-glucosaminyl](n) + UDP-N-acetyl-alpha-D-glucosamine = [(1-&gt;4)-N-acetyl-beta-D-glucosaminyl](n+1) + UDP + H(+)</text>
        <dbReference type="Rhea" id="RHEA:16637"/>
        <dbReference type="Rhea" id="RHEA-COMP:9593"/>
        <dbReference type="Rhea" id="RHEA-COMP:9595"/>
        <dbReference type="ChEBI" id="CHEBI:15378"/>
        <dbReference type="ChEBI" id="CHEBI:17029"/>
        <dbReference type="ChEBI" id="CHEBI:57705"/>
        <dbReference type="ChEBI" id="CHEBI:58223"/>
        <dbReference type="EC" id="2.4.1.16"/>
    </reaction>
</comment>
<feature type="transmembrane region" description="Helical" evidence="12">
    <location>
        <begin position="1090"/>
        <end position="1108"/>
    </location>
</feature>
<feature type="domain" description="Chitin synthase 4-like" evidence="13">
    <location>
        <begin position="406"/>
        <end position="487"/>
    </location>
</feature>
<dbReference type="Gene3D" id="3.90.550.10">
    <property type="entry name" value="Spore Coat Polysaccharide Biosynthesis Protein SpsA, Chain A"/>
    <property type="match status" value="1"/>
</dbReference>
<feature type="transmembrane region" description="Helical" evidence="12">
    <location>
        <begin position="1060"/>
        <end position="1078"/>
    </location>
</feature>
<feature type="region of interest" description="Disordered" evidence="11">
    <location>
        <begin position="1185"/>
        <end position="1228"/>
    </location>
</feature>
<feature type="region of interest" description="Disordered" evidence="11">
    <location>
        <begin position="1254"/>
        <end position="1447"/>
    </location>
</feature>
<keyword evidence="7 12" id="KW-1133">Transmembrane helix</keyword>
<dbReference type="EC" id="2.4.1.16" evidence="2"/>
<evidence type="ECO:0000256" key="11">
    <source>
        <dbReference type="SAM" id="MobiDB-lite"/>
    </source>
</evidence>
<evidence type="ECO:0000256" key="8">
    <source>
        <dbReference type="ARBA" id="ARBA00023136"/>
    </source>
</evidence>
<dbReference type="PANTHER" id="PTHR22914:SF16">
    <property type="entry name" value="CHITIN SYNTHASE 3"/>
    <property type="match status" value="1"/>
</dbReference>
<name>A0ABQ8V3A1_9AGAR</name>
<evidence type="ECO:0000256" key="9">
    <source>
        <dbReference type="ARBA" id="ARBA00023180"/>
    </source>
</evidence>
<gene>
    <name evidence="14" type="ORF">C8R41DRAFT_855582</name>
</gene>
<evidence type="ECO:0000313" key="14">
    <source>
        <dbReference type="EMBL" id="KAJ4467321.1"/>
    </source>
</evidence>
<keyword evidence="6 12" id="KW-0812">Transmembrane</keyword>
<accession>A0ABQ8V3A1</accession>
<feature type="compositionally biased region" description="Polar residues" evidence="11">
    <location>
        <begin position="1332"/>
        <end position="1360"/>
    </location>
</feature>
<feature type="compositionally biased region" description="Polar residues" evidence="11">
    <location>
        <begin position="1413"/>
        <end position="1427"/>
    </location>
</feature>
<keyword evidence="4" id="KW-0328">Glycosyltransferase</keyword>
<keyword evidence="3" id="KW-1003">Cell membrane</keyword>
<dbReference type="SUPFAM" id="SSF53448">
    <property type="entry name" value="Nucleotide-diphospho-sugar transferases"/>
    <property type="match status" value="1"/>
</dbReference>
<feature type="transmembrane region" description="Helical" evidence="12">
    <location>
        <begin position="208"/>
        <end position="224"/>
    </location>
</feature>
<feature type="transmembrane region" description="Helical" evidence="12">
    <location>
        <begin position="244"/>
        <end position="263"/>
    </location>
</feature>
<feature type="compositionally biased region" description="Polar residues" evidence="11">
    <location>
        <begin position="1284"/>
        <end position="1307"/>
    </location>
</feature>
<dbReference type="Proteomes" id="UP001150217">
    <property type="component" value="Unassembled WGS sequence"/>
</dbReference>
<dbReference type="Pfam" id="PF03142">
    <property type="entry name" value="Chitin_synth_2"/>
    <property type="match status" value="1"/>
</dbReference>
<evidence type="ECO:0000256" key="7">
    <source>
        <dbReference type="ARBA" id="ARBA00022989"/>
    </source>
</evidence>